<gene>
    <name evidence="1" type="ORF">E1301_Tti001640</name>
</gene>
<evidence type="ECO:0000313" key="1">
    <source>
        <dbReference type="EMBL" id="KAA0717766.1"/>
    </source>
</evidence>
<organism evidence="1 2">
    <name type="scientific">Triplophysa tibetana</name>
    <dbReference type="NCBI Taxonomy" id="1572043"/>
    <lineage>
        <taxon>Eukaryota</taxon>
        <taxon>Metazoa</taxon>
        <taxon>Chordata</taxon>
        <taxon>Craniata</taxon>
        <taxon>Vertebrata</taxon>
        <taxon>Euteleostomi</taxon>
        <taxon>Actinopterygii</taxon>
        <taxon>Neopterygii</taxon>
        <taxon>Teleostei</taxon>
        <taxon>Ostariophysi</taxon>
        <taxon>Cypriniformes</taxon>
        <taxon>Nemacheilidae</taxon>
        <taxon>Triplophysa</taxon>
    </lineage>
</organism>
<accession>A0A5A9PAB0</accession>
<name>A0A5A9PAB0_9TELE</name>
<proteinExistence type="predicted"/>
<keyword evidence="2" id="KW-1185">Reference proteome</keyword>
<dbReference type="Proteomes" id="UP000324632">
    <property type="component" value="Chromosome 8"/>
</dbReference>
<evidence type="ECO:0000313" key="2">
    <source>
        <dbReference type="Proteomes" id="UP000324632"/>
    </source>
</evidence>
<dbReference type="AlphaFoldDB" id="A0A5A9PAB0"/>
<sequence>MLTTAVISSGRKHAPVNQASLRLHVFRAAVYIVCCQVELIVFRQQGARVFSWLQNKEKESSCCLAFGTVSDVPLTGVCSAGRDFYPTVYVYLLIPVSAARLSRTPVTGSPRQPKQSTPTSCLTVGSLTKMPGI</sequence>
<comment type="caution">
    <text evidence="1">The sequence shown here is derived from an EMBL/GenBank/DDBJ whole genome shotgun (WGS) entry which is preliminary data.</text>
</comment>
<reference evidence="1 2" key="1">
    <citation type="journal article" date="2019" name="Mol. Ecol. Resour.">
        <title>Chromosome-level genome assembly of Triplophysa tibetana, a fish adapted to the harsh high-altitude environment of the Tibetan Plateau.</title>
        <authorList>
            <person name="Yang X."/>
            <person name="Liu H."/>
            <person name="Ma Z."/>
            <person name="Zou Y."/>
            <person name="Zou M."/>
            <person name="Mao Y."/>
            <person name="Li X."/>
            <person name="Wang H."/>
            <person name="Chen T."/>
            <person name="Wang W."/>
            <person name="Yang R."/>
        </authorList>
    </citation>
    <scope>NUCLEOTIDE SEQUENCE [LARGE SCALE GENOMIC DNA]</scope>
    <source>
        <strain evidence="1">TTIB1903HZAU</strain>
        <tissue evidence="1">Muscle</tissue>
    </source>
</reference>
<protein>
    <submittedName>
        <fullName evidence="1">Uncharacterized protein</fullName>
    </submittedName>
</protein>
<dbReference type="EMBL" id="SOYY01000008">
    <property type="protein sequence ID" value="KAA0717766.1"/>
    <property type="molecule type" value="Genomic_DNA"/>
</dbReference>